<feature type="compositionally biased region" description="Basic and acidic residues" evidence="2">
    <location>
        <begin position="504"/>
        <end position="515"/>
    </location>
</feature>
<dbReference type="FunCoup" id="A0A409YUS0">
    <property type="interactions" value="234"/>
</dbReference>
<feature type="compositionally biased region" description="Acidic residues" evidence="2">
    <location>
        <begin position="492"/>
        <end position="503"/>
    </location>
</feature>
<evidence type="ECO:0000256" key="2">
    <source>
        <dbReference type="SAM" id="MobiDB-lite"/>
    </source>
</evidence>
<keyword evidence="5" id="KW-1185">Reference proteome</keyword>
<feature type="region of interest" description="Disordered" evidence="2">
    <location>
        <begin position="102"/>
        <end position="283"/>
    </location>
</feature>
<feature type="region of interest" description="Disordered" evidence="2">
    <location>
        <begin position="372"/>
        <end position="422"/>
    </location>
</feature>
<feature type="compositionally biased region" description="Acidic residues" evidence="2">
    <location>
        <begin position="727"/>
        <end position="740"/>
    </location>
</feature>
<feature type="compositionally biased region" description="Basic and acidic residues" evidence="2">
    <location>
        <begin position="392"/>
        <end position="422"/>
    </location>
</feature>
<dbReference type="PANTHER" id="PTHR14490">
    <property type="entry name" value="ZINC FINGER, ZZ TYPE"/>
    <property type="match status" value="1"/>
</dbReference>
<dbReference type="InterPro" id="IPR018034">
    <property type="entry name" value="Kri1"/>
</dbReference>
<feature type="compositionally biased region" description="Acidic residues" evidence="2">
    <location>
        <begin position="329"/>
        <end position="348"/>
    </location>
</feature>
<reference evidence="4 5" key="1">
    <citation type="journal article" date="2018" name="Evol. Lett.">
        <title>Horizontal gene cluster transfer increased hallucinogenic mushroom diversity.</title>
        <authorList>
            <person name="Reynolds H.T."/>
            <person name="Vijayakumar V."/>
            <person name="Gluck-Thaler E."/>
            <person name="Korotkin H.B."/>
            <person name="Matheny P.B."/>
            <person name="Slot J.C."/>
        </authorList>
    </citation>
    <scope>NUCLEOTIDE SEQUENCE [LARGE SCALE GENOMIC DNA]</scope>
    <source>
        <strain evidence="4 5">SRW20</strain>
    </source>
</reference>
<feature type="region of interest" description="Disordered" evidence="2">
    <location>
        <begin position="299"/>
        <end position="354"/>
    </location>
</feature>
<comment type="caution">
    <text evidence="4">The sequence shown here is derived from an EMBL/GenBank/DDBJ whole genome shotgun (WGS) entry which is preliminary data.</text>
</comment>
<feature type="compositionally biased region" description="Basic and acidic residues" evidence="2">
    <location>
        <begin position="166"/>
        <end position="178"/>
    </location>
</feature>
<feature type="compositionally biased region" description="Acidic residues" evidence="2">
    <location>
        <begin position="516"/>
        <end position="532"/>
    </location>
</feature>
<name>A0A409YUS0_9AGAR</name>
<feature type="compositionally biased region" description="Basic and acidic residues" evidence="2">
    <location>
        <begin position="196"/>
        <end position="228"/>
    </location>
</feature>
<feature type="region of interest" description="Disordered" evidence="2">
    <location>
        <begin position="491"/>
        <end position="581"/>
    </location>
</feature>
<dbReference type="GO" id="GO:0005730">
    <property type="term" value="C:nucleolus"/>
    <property type="evidence" value="ECO:0007669"/>
    <property type="project" value="TreeGrafter"/>
</dbReference>
<dbReference type="Pfam" id="PF05178">
    <property type="entry name" value="Kri1"/>
    <property type="match status" value="1"/>
</dbReference>
<feature type="compositionally biased region" description="Basic residues" evidence="2">
    <location>
        <begin position="807"/>
        <end position="817"/>
    </location>
</feature>
<evidence type="ECO:0000259" key="3">
    <source>
        <dbReference type="Pfam" id="PF12936"/>
    </source>
</evidence>
<dbReference type="AlphaFoldDB" id="A0A409YUS0"/>
<feature type="compositionally biased region" description="Polar residues" evidence="2">
    <location>
        <begin position="141"/>
        <end position="155"/>
    </location>
</feature>
<proteinExistence type="inferred from homology"/>
<dbReference type="GO" id="GO:0000447">
    <property type="term" value="P:endonucleolytic cleavage in ITS1 to separate SSU-rRNA from 5.8S rRNA and LSU-rRNA from tricistronic rRNA transcript (SSU-rRNA, 5.8S rRNA, LSU-rRNA)"/>
    <property type="evidence" value="ECO:0007669"/>
    <property type="project" value="TreeGrafter"/>
</dbReference>
<sequence length="831" mass="93672">MAEPTKLELFSDDEGSSDGKEVLLTINEHYAKAFEHRKEREELQRLKDKYGSDYDPDASDSDVSTDSESAESEDEHGEELTPAVDAAILRTLARIKKKDPSIYDSNKNIFGEESEKLAAKAPKLSDGKEKSKDKTKPITIRQANLQAMLTGSRSPSPEPDANKPLTHAEEQEALRRETIAAFHAAVGDDGEGDDFLLPREKTQDEREKEEEEYRAFLEREVGDLKELVSVDDLNDGQEEQKVEAAKEEGEEDAGSKKKNKKKSKKNADAPDAGSSKKKSKAEEDQEFLLNYIMNRGWIDRSKGHVPTYNEVTSPADERRKKKGKAKADPEEEEAASDASAGEDDEEMDTGMLSDASFDSVASYFEASYNHRFEEPGADTIPTYPRNLPSLVRRPDTTRKEARERRKQRKEEEMQKKREEVNRLKALKMREVKRKLEMISRQAGLKTKKPEAEGEDEDEFVDDALKELDLEGEWDPEKHDRQMSNIFERDADAFEEEAAYEEDDGVKFDKDGKPVWDDDIDIGDIPISDDEYPGDSRPSKKDKKKKKKKKKGGEDDEAGVDIDAMDADVEPTPEELEEWDGSEEMRKRVFNKYMDEIYGLEFNDMVGDLPTRFKYVPVPAQDFALTPAEILMATDQELNEYTSLKKYAPYRLDKDSKHKYHKKTQEKLWELKAKIAERSKQMYGVDIGGTGSNAIGVQSRGGDEEAPKKRRKGKKERMKLKAAKAAEGAEDDDEADGDVDMLEAPSTAAAVVDNAQSKESKKSKKRKREHESDSRKDQSRVEDSDSADSDAAHVNGNKAGEGEEGAAKKKRKRRHKKRVPDGEGASVVAAQA</sequence>
<dbReference type="OrthoDB" id="10252032at2759"/>
<evidence type="ECO:0000313" key="5">
    <source>
        <dbReference type="Proteomes" id="UP000284706"/>
    </source>
</evidence>
<dbReference type="Pfam" id="PF12936">
    <property type="entry name" value="Kri1_C"/>
    <property type="match status" value="1"/>
</dbReference>
<feature type="region of interest" description="Disordered" evidence="2">
    <location>
        <begin position="685"/>
        <end position="831"/>
    </location>
</feature>
<protein>
    <recommendedName>
        <fullName evidence="3">Kri1-like C-terminal domain-containing protein</fullName>
    </recommendedName>
</protein>
<feature type="region of interest" description="Disordered" evidence="2">
    <location>
        <begin position="44"/>
        <end position="84"/>
    </location>
</feature>
<feature type="compositionally biased region" description="Acidic residues" evidence="2">
    <location>
        <begin position="553"/>
        <end position="581"/>
    </location>
</feature>
<dbReference type="Proteomes" id="UP000284706">
    <property type="component" value="Unassembled WGS sequence"/>
</dbReference>
<evidence type="ECO:0000256" key="1">
    <source>
        <dbReference type="ARBA" id="ARBA00007473"/>
    </source>
</evidence>
<feature type="compositionally biased region" description="Acidic residues" evidence="2">
    <location>
        <begin position="54"/>
        <end position="77"/>
    </location>
</feature>
<feature type="domain" description="Kri1-like C-terminal" evidence="3">
    <location>
        <begin position="589"/>
        <end position="669"/>
    </location>
</feature>
<feature type="compositionally biased region" description="Basic and acidic residues" evidence="2">
    <location>
        <begin position="768"/>
        <end position="782"/>
    </location>
</feature>
<dbReference type="InParanoid" id="A0A409YUS0"/>
<gene>
    <name evidence="4" type="ORF">CVT26_003916</name>
</gene>
<comment type="similarity">
    <text evidence="1">Belongs to the KRI1 family.</text>
</comment>
<dbReference type="GO" id="GO:0030686">
    <property type="term" value="C:90S preribosome"/>
    <property type="evidence" value="ECO:0007669"/>
    <property type="project" value="TreeGrafter"/>
</dbReference>
<feature type="compositionally biased region" description="Basic residues" evidence="2">
    <location>
        <begin position="707"/>
        <end position="721"/>
    </location>
</feature>
<accession>A0A409YUS0</accession>
<feature type="compositionally biased region" description="Basic residues" evidence="2">
    <location>
        <begin position="539"/>
        <end position="550"/>
    </location>
</feature>
<feature type="compositionally biased region" description="Basic and acidic residues" evidence="2">
    <location>
        <begin position="113"/>
        <end position="136"/>
    </location>
</feature>
<organism evidence="4 5">
    <name type="scientific">Gymnopilus dilepis</name>
    <dbReference type="NCBI Taxonomy" id="231916"/>
    <lineage>
        <taxon>Eukaryota</taxon>
        <taxon>Fungi</taxon>
        <taxon>Dikarya</taxon>
        <taxon>Basidiomycota</taxon>
        <taxon>Agaricomycotina</taxon>
        <taxon>Agaricomycetes</taxon>
        <taxon>Agaricomycetidae</taxon>
        <taxon>Agaricales</taxon>
        <taxon>Agaricineae</taxon>
        <taxon>Hymenogastraceae</taxon>
        <taxon>Gymnopilus</taxon>
    </lineage>
</organism>
<dbReference type="PANTHER" id="PTHR14490:SF5">
    <property type="entry name" value="PROTEIN KRI1 HOMOLOG"/>
    <property type="match status" value="1"/>
</dbReference>
<dbReference type="EMBL" id="NHYE01000247">
    <property type="protein sequence ID" value="PPR06766.1"/>
    <property type="molecule type" value="Genomic_DNA"/>
</dbReference>
<dbReference type="STRING" id="231916.A0A409YUS0"/>
<dbReference type="InterPro" id="IPR024626">
    <property type="entry name" value="Kri1-like_C"/>
</dbReference>
<evidence type="ECO:0000313" key="4">
    <source>
        <dbReference type="EMBL" id="PPR06766.1"/>
    </source>
</evidence>
<feature type="compositionally biased region" description="Basic and acidic residues" evidence="2">
    <location>
        <begin position="238"/>
        <end position="247"/>
    </location>
</feature>